<accession>A0ABR3G6C1</accession>
<gene>
    <name evidence="1" type="ORF">Q9L58_009636</name>
</gene>
<comment type="caution">
    <text evidence="1">The sequence shown here is derived from an EMBL/GenBank/DDBJ whole genome shotgun (WGS) entry which is preliminary data.</text>
</comment>
<sequence length="807" mass="90086">MSSEEMEPTTILIPMILSAFHLSPTVPDIKNPYYLAPITQPDYTGMRLDPANLSHDLLTHIDLTSTTPAEANTRIYDIDKLELRRNRIGIVLHWSLPKVFRWGTNATETGNDRATQNLTSASPENMSNPCFRTPPNRWLIVRHADMDTIIPETAKESFPEFDAWVVESDRIRHISELDIDVDLETDVVPFINTAALIPCGDKDHAGHPIDIHGETFLGYRERAQSWKEDESAIRVDLGVLTSSNPFFADYQPHCSNVFSLTDTFEYTLEGKEEKHYLEKVNAAYHVVGWHSDPTKDLFADFKTEGATLSSLFTAFGLQASLPPLQNADDWQKLLADTLPAAMKPRSLTVGRMYNPNPIAERFTEIAPIAVSTIPACGVKIFQDALPLRSKPPPRDKPNPKEFWLEITEQAILHAGSISRNAGITELYQAKDSVEATSMWDHEAGGSRWKVSALDNATGDLDSALGKEAGGKNFAALVSDHHKTLLCREAGEAESDKLSPLEILEDANVLQRHFDTLARRKKHYQSLLFGEWWKRMAIKDSEKSTSKSLIRTIRRLNQNLDSVHKQIVEKINALATDHKVPCKQASTGRFHIPKEPTLLIAGIPNPWPWDYSQPLPVRLHSQVVESIAPDNSSSWPSFKQFANTLDEKKFLSSDFHPDVGPQIFREFEILRIVNSNVSLNNGKLSVKSPANGTFPHYYCDIPADPILPPKTGAFQIVTPAQETAEDLYIGVGLSANVGDVHPAAVFVALPNRPYDIYPVNKYYIVAGGDHERGQIIGDTGARDKVLVDLTTSDLRFVEHRKEGGFSVS</sequence>
<protein>
    <submittedName>
        <fullName evidence="1">Uncharacterized protein</fullName>
    </submittedName>
</protein>
<dbReference type="Proteomes" id="UP001447188">
    <property type="component" value="Unassembled WGS sequence"/>
</dbReference>
<evidence type="ECO:0000313" key="1">
    <source>
        <dbReference type="EMBL" id="KAL0631499.1"/>
    </source>
</evidence>
<evidence type="ECO:0000313" key="2">
    <source>
        <dbReference type="Proteomes" id="UP001447188"/>
    </source>
</evidence>
<proteinExistence type="predicted"/>
<reference evidence="1 2" key="1">
    <citation type="submission" date="2024-02" db="EMBL/GenBank/DDBJ databases">
        <title>Discinaceae phylogenomics.</title>
        <authorList>
            <person name="Dirks A.C."/>
            <person name="James T.Y."/>
        </authorList>
    </citation>
    <scope>NUCLEOTIDE SEQUENCE [LARGE SCALE GENOMIC DNA]</scope>
    <source>
        <strain evidence="1 2">ACD0624</strain>
    </source>
</reference>
<name>A0ABR3G6C1_9PEZI</name>
<dbReference type="EMBL" id="JBBBZM010000241">
    <property type="protein sequence ID" value="KAL0631499.1"/>
    <property type="molecule type" value="Genomic_DNA"/>
</dbReference>
<keyword evidence="2" id="KW-1185">Reference proteome</keyword>
<organism evidence="1 2">
    <name type="scientific">Discina gigas</name>
    <dbReference type="NCBI Taxonomy" id="1032678"/>
    <lineage>
        <taxon>Eukaryota</taxon>
        <taxon>Fungi</taxon>
        <taxon>Dikarya</taxon>
        <taxon>Ascomycota</taxon>
        <taxon>Pezizomycotina</taxon>
        <taxon>Pezizomycetes</taxon>
        <taxon>Pezizales</taxon>
        <taxon>Discinaceae</taxon>
        <taxon>Discina</taxon>
    </lineage>
</organism>